<accession>A0A9D6YXB8</accession>
<organism evidence="8 9">
    <name type="scientific">Candidatus Saganbacteria bacterium</name>
    <dbReference type="NCBI Taxonomy" id="2575572"/>
    <lineage>
        <taxon>Bacteria</taxon>
        <taxon>Bacillati</taxon>
        <taxon>Saganbacteria</taxon>
    </lineage>
</organism>
<evidence type="ECO:0000256" key="3">
    <source>
        <dbReference type="ARBA" id="ARBA00022980"/>
    </source>
</evidence>
<name>A0A9D6YXB8_UNCSA</name>
<evidence type="ECO:0000313" key="8">
    <source>
        <dbReference type="EMBL" id="MBI5078410.1"/>
    </source>
</evidence>
<sequence>MAEKKVVKRKGVKNVRKTKRRRARNQRENKTLKTALKAARAAVLKNAVDAADKLKTAMAVIDKASEKGIIHRNKASRLKSRLFLAYNKKAE</sequence>
<dbReference type="GO" id="GO:0019843">
    <property type="term" value="F:rRNA binding"/>
    <property type="evidence" value="ECO:0007669"/>
    <property type="project" value="UniProtKB-UniRule"/>
</dbReference>
<comment type="similarity">
    <text evidence="6">Belongs to the bacterial ribosomal protein bS20 family.</text>
</comment>
<dbReference type="Proteomes" id="UP000808761">
    <property type="component" value="Unassembled WGS sequence"/>
</dbReference>
<keyword evidence="4 6" id="KW-0687">Ribonucleoprotein</keyword>
<evidence type="ECO:0000256" key="1">
    <source>
        <dbReference type="ARBA" id="ARBA00022730"/>
    </source>
</evidence>
<evidence type="ECO:0000256" key="6">
    <source>
        <dbReference type="HAMAP-Rule" id="MF_00500"/>
    </source>
</evidence>
<protein>
    <recommendedName>
        <fullName evidence="5 6">Small ribosomal subunit protein bS20</fullName>
    </recommendedName>
</protein>
<keyword evidence="2 6" id="KW-0694">RNA-binding</keyword>
<keyword evidence="3 6" id="KW-0689">Ribosomal protein</keyword>
<dbReference type="GO" id="GO:0003735">
    <property type="term" value="F:structural constituent of ribosome"/>
    <property type="evidence" value="ECO:0007669"/>
    <property type="project" value="InterPro"/>
</dbReference>
<evidence type="ECO:0000256" key="4">
    <source>
        <dbReference type="ARBA" id="ARBA00023274"/>
    </source>
</evidence>
<evidence type="ECO:0000256" key="2">
    <source>
        <dbReference type="ARBA" id="ARBA00022884"/>
    </source>
</evidence>
<dbReference type="GO" id="GO:0006412">
    <property type="term" value="P:translation"/>
    <property type="evidence" value="ECO:0007669"/>
    <property type="project" value="UniProtKB-UniRule"/>
</dbReference>
<proteinExistence type="inferred from homology"/>
<evidence type="ECO:0000313" key="9">
    <source>
        <dbReference type="Proteomes" id="UP000808761"/>
    </source>
</evidence>
<dbReference type="SUPFAM" id="SSF46992">
    <property type="entry name" value="Ribosomal protein S20"/>
    <property type="match status" value="1"/>
</dbReference>
<dbReference type="HAMAP" id="MF_00500">
    <property type="entry name" value="Ribosomal_bS20"/>
    <property type="match status" value="1"/>
</dbReference>
<dbReference type="GO" id="GO:1990904">
    <property type="term" value="C:ribonucleoprotein complex"/>
    <property type="evidence" value="ECO:0007669"/>
    <property type="project" value="UniProtKB-KW"/>
</dbReference>
<reference evidence="8" key="1">
    <citation type="submission" date="2020-07" db="EMBL/GenBank/DDBJ databases">
        <title>Huge and variable diversity of episymbiotic CPR bacteria and DPANN archaea in groundwater ecosystems.</title>
        <authorList>
            <person name="He C.Y."/>
            <person name="Keren R."/>
            <person name="Whittaker M."/>
            <person name="Farag I.F."/>
            <person name="Doudna J."/>
            <person name="Cate J.H.D."/>
            <person name="Banfield J.F."/>
        </authorList>
    </citation>
    <scope>NUCLEOTIDE SEQUENCE</scope>
    <source>
        <strain evidence="8">NC_groundwater_1860_Pr3_B-0.1um_51_7</strain>
    </source>
</reference>
<dbReference type="GO" id="GO:0005840">
    <property type="term" value="C:ribosome"/>
    <property type="evidence" value="ECO:0007669"/>
    <property type="project" value="UniProtKB-KW"/>
</dbReference>
<feature type="compositionally biased region" description="Basic residues" evidence="7">
    <location>
        <begin position="1"/>
        <end position="24"/>
    </location>
</feature>
<dbReference type="Pfam" id="PF01649">
    <property type="entry name" value="Ribosomal_S20p"/>
    <property type="match status" value="1"/>
</dbReference>
<dbReference type="Gene3D" id="1.20.58.110">
    <property type="entry name" value="Ribosomal protein S20"/>
    <property type="match status" value="1"/>
</dbReference>
<dbReference type="NCBIfam" id="TIGR00029">
    <property type="entry name" value="S20"/>
    <property type="match status" value="1"/>
</dbReference>
<dbReference type="AlphaFoldDB" id="A0A9D6YXB8"/>
<feature type="region of interest" description="Disordered" evidence="7">
    <location>
        <begin position="1"/>
        <end position="29"/>
    </location>
</feature>
<evidence type="ECO:0000256" key="5">
    <source>
        <dbReference type="ARBA" id="ARBA00035136"/>
    </source>
</evidence>
<comment type="function">
    <text evidence="6">Binds directly to 16S ribosomal RNA.</text>
</comment>
<dbReference type="InterPro" id="IPR002583">
    <property type="entry name" value="Ribosomal_bS20"/>
</dbReference>
<keyword evidence="1 6" id="KW-0699">rRNA-binding</keyword>
<dbReference type="EMBL" id="JACRKR010000006">
    <property type="protein sequence ID" value="MBI5078410.1"/>
    <property type="molecule type" value="Genomic_DNA"/>
</dbReference>
<dbReference type="InterPro" id="IPR036510">
    <property type="entry name" value="Ribosomal_bS20_sf"/>
</dbReference>
<gene>
    <name evidence="6" type="primary">rpsT</name>
    <name evidence="8" type="ORF">HZB08_00100</name>
</gene>
<evidence type="ECO:0000256" key="7">
    <source>
        <dbReference type="SAM" id="MobiDB-lite"/>
    </source>
</evidence>
<comment type="caution">
    <text evidence="8">The sequence shown here is derived from an EMBL/GenBank/DDBJ whole genome shotgun (WGS) entry which is preliminary data.</text>
</comment>